<reference evidence="2" key="2">
    <citation type="submission" date="2017-05" db="EMBL/GenBank/DDBJ databases">
        <authorList>
            <consortium name="The Broad Institute Genomics Platform"/>
            <consortium name="The Broad Institute Genomic Center for Infectious Diseases"/>
            <person name="Earl A."/>
            <person name="Manson A."/>
            <person name="Schwartman J."/>
            <person name="Gilmore M."/>
            <person name="Abouelleil A."/>
            <person name="Cao P."/>
            <person name="Chapman S."/>
            <person name="Cusick C."/>
            <person name="Shea T."/>
            <person name="Young S."/>
            <person name="Neafsey D."/>
            <person name="Nusbaum C."/>
            <person name="Birren B."/>
        </authorList>
    </citation>
    <scope>NUCLEOTIDE SEQUENCE</scope>
    <source>
        <strain evidence="2">9E7_DIV0242</strain>
    </source>
</reference>
<dbReference type="EMBL" id="NGMM01000001">
    <property type="protein sequence ID" value="OTP18742.1"/>
    <property type="molecule type" value="Genomic_DNA"/>
</dbReference>
<protein>
    <submittedName>
        <fullName evidence="1">Uncharacterized protein</fullName>
    </submittedName>
</protein>
<reference evidence="1" key="1">
    <citation type="submission" date="2017-05" db="EMBL/GenBank/DDBJ databases">
        <title>The Genome Sequence of Enterococcus sp. 9E7_DIV0242.</title>
        <authorList>
            <consortium name="The Broad Institute Genomics Platform"/>
            <consortium name="The Broad Institute Genomic Center for Infectious Diseases"/>
            <person name="Earl A."/>
            <person name="Manson A."/>
            <person name="Schwartman J."/>
            <person name="Gilmore M."/>
            <person name="Abouelleil A."/>
            <person name="Cao P."/>
            <person name="Chapman S."/>
            <person name="Cusick C."/>
            <person name="Shea T."/>
            <person name="Young S."/>
            <person name="Neafsey D."/>
            <person name="Nusbaum C."/>
            <person name="Birren B."/>
        </authorList>
    </citation>
    <scope>NUCLEOTIDE SEQUENCE [LARGE SCALE GENOMIC DNA]</scope>
    <source>
        <strain evidence="1">9E7_DIV0242</strain>
    </source>
</reference>
<proteinExistence type="predicted"/>
<dbReference type="AlphaFoldDB" id="A0A242KC63"/>
<name>A0A242KC63_9ENTE</name>
<evidence type="ECO:0000313" key="1">
    <source>
        <dbReference type="EMBL" id="OTP18742.1"/>
    </source>
</evidence>
<dbReference type="EMBL" id="CP147247">
    <property type="protein sequence ID" value="WYJ88801.1"/>
    <property type="molecule type" value="Genomic_DNA"/>
</dbReference>
<accession>A0A242KC63</accession>
<sequence length="170" mass="19773">MQQNNEKKLTAVQKMAMGLADQNEQLPEYKRMDAKEVDHVKEGNERQEGWNAFHQRQRKKFSQSKELTAMPYADGVEALKSGKYNLVDTQDLKTFLSHAESFNSREGVKFAKYKHQTDHAYDNWKDCLNNIKEIKEVQDWLTNNPYATVDQAIEQFPDTEGIPEATEENE</sequence>
<organism evidence="1">
    <name type="scientific">Candidatus Enterococcus clewellii</name>
    <dbReference type="NCBI Taxonomy" id="1834193"/>
    <lineage>
        <taxon>Bacteria</taxon>
        <taxon>Bacillati</taxon>
        <taxon>Bacillota</taxon>
        <taxon>Bacilli</taxon>
        <taxon>Lactobacillales</taxon>
        <taxon>Enterococcaceae</taxon>
        <taxon>Enterococcus</taxon>
    </lineage>
</organism>
<reference evidence="2" key="3">
    <citation type="submission" date="2024-03" db="EMBL/GenBank/DDBJ databases">
        <title>The Genome Sequence of Enterococcus sp. DIV0242b.</title>
        <authorList>
            <consortium name="The Broad Institute Genomics Platform"/>
            <consortium name="The Broad Institute Microbial Omics Core"/>
            <consortium name="The Broad Institute Genomic Center for Infectious Diseases"/>
            <person name="Earl A."/>
            <person name="Manson A."/>
            <person name="Gilmore M."/>
            <person name="Schwartman J."/>
            <person name="Shea T."/>
            <person name="Abouelleil A."/>
            <person name="Cao P."/>
            <person name="Chapman S."/>
            <person name="Cusick C."/>
            <person name="Young S."/>
            <person name="Neafsey D."/>
            <person name="Nusbaum C."/>
            <person name="Birren B."/>
        </authorList>
    </citation>
    <scope>NUCLEOTIDE SEQUENCE</scope>
    <source>
        <strain evidence="2">9E7_DIV0242</strain>
    </source>
</reference>
<keyword evidence="3" id="KW-1185">Reference proteome</keyword>
<evidence type="ECO:0000313" key="3">
    <source>
        <dbReference type="Proteomes" id="UP000195141"/>
    </source>
</evidence>
<dbReference type="Proteomes" id="UP000195141">
    <property type="component" value="Chromosome"/>
</dbReference>
<dbReference type="RefSeq" id="WP_086347696.1">
    <property type="nucleotide sequence ID" value="NZ_CP147247.1"/>
</dbReference>
<gene>
    <name evidence="2" type="ORF">A5888_000520</name>
    <name evidence="1" type="ORF">A5888_000556</name>
</gene>
<evidence type="ECO:0000313" key="2">
    <source>
        <dbReference type="EMBL" id="WYJ88801.1"/>
    </source>
</evidence>